<dbReference type="EMBL" id="JARKIF010000020">
    <property type="protein sequence ID" value="KAJ7617748.1"/>
    <property type="molecule type" value="Genomic_DNA"/>
</dbReference>
<evidence type="ECO:0000256" key="2">
    <source>
        <dbReference type="ARBA" id="ARBA00022827"/>
    </source>
</evidence>
<dbReference type="Gene3D" id="3.50.50.60">
    <property type="entry name" value="FAD/NAD(P)-binding domain"/>
    <property type="match status" value="2"/>
</dbReference>
<dbReference type="AlphaFoldDB" id="A0AAD7FGP9"/>
<sequence>MASKFTTSDEQATQVATKWLAALSSAADAEAFAHQFLPTGWLRDLMCFSWDFQSFAGRDRIVEFLSAPSETDNKSRFEHAQLHNFELDKSISPAKFPVPGNPQIEGISAAFTFSVTSPPATGRGFVRLLPDGEGEWRAFTEEEHAQKMAKIENDPTVLIVGAGQCGLMCAARFGRMGIRALVVERTSRVGDVWRNRYPNLSLHSKTYPMSVLYQPWPKTYPKFFPRDKIADFLEAYAVGQEINVWLSSTILPTPTYDESSGRWNVEINRAGNNHVCVKPKHIVFATGLGAPKVPSWPGMDTFKGKIYHSDQHKVAAAYKGKRAVIVGACNAAIDVAEDFVVKGAREVTMIQRSATCVISYGALEKFPPPGEKLPIVEDMDLVNNAMPPALLIELATRGLPSFKETDRDLFDGLRKAGFKLIWQLTPGGQEVAPIAFVFHRLASGTILDMGNVKLIADGKIKIKQGVEIARVEPEGLVFADGSKLAADVIVLATGYQPIMPSITSIMGDDIQNLIGTKVSGLDEGGELTHCFRPTGAPGIWVTPGGFGMARFFSKHLAVQIKAEELGLKKRN</sequence>
<keyword evidence="5" id="KW-1185">Reference proteome</keyword>
<protein>
    <submittedName>
        <fullName evidence="4">FAD/NAD(P)-binding domain-containing protein</fullName>
    </submittedName>
</protein>
<dbReference type="PANTHER" id="PTHR43539">
    <property type="entry name" value="FLAVIN-BINDING MONOOXYGENASE-LIKE PROTEIN (AFU_ORTHOLOGUE AFUA_4G09220)"/>
    <property type="match status" value="1"/>
</dbReference>
<proteinExistence type="predicted"/>
<evidence type="ECO:0000313" key="5">
    <source>
        <dbReference type="Proteomes" id="UP001221142"/>
    </source>
</evidence>
<evidence type="ECO:0000256" key="1">
    <source>
        <dbReference type="ARBA" id="ARBA00022630"/>
    </source>
</evidence>
<organism evidence="4 5">
    <name type="scientific">Roridomyces roridus</name>
    <dbReference type="NCBI Taxonomy" id="1738132"/>
    <lineage>
        <taxon>Eukaryota</taxon>
        <taxon>Fungi</taxon>
        <taxon>Dikarya</taxon>
        <taxon>Basidiomycota</taxon>
        <taxon>Agaricomycotina</taxon>
        <taxon>Agaricomycetes</taxon>
        <taxon>Agaricomycetidae</taxon>
        <taxon>Agaricales</taxon>
        <taxon>Marasmiineae</taxon>
        <taxon>Mycenaceae</taxon>
        <taxon>Roridomyces</taxon>
    </lineage>
</organism>
<dbReference type="PANTHER" id="PTHR43539:SF68">
    <property type="entry name" value="FLAVIN-BINDING MONOOXYGENASE-LIKE PROTEIN (AFU_ORTHOLOGUE AFUA_4G09220)"/>
    <property type="match status" value="1"/>
</dbReference>
<dbReference type="InterPro" id="IPR036188">
    <property type="entry name" value="FAD/NAD-bd_sf"/>
</dbReference>
<dbReference type="GO" id="GO:0050660">
    <property type="term" value="F:flavin adenine dinucleotide binding"/>
    <property type="evidence" value="ECO:0007669"/>
    <property type="project" value="InterPro"/>
</dbReference>
<keyword evidence="1" id="KW-0285">Flavoprotein</keyword>
<dbReference type="GO" id="GO:0050661">
    <property type="term" value="F:NADP binding"/>
    <property type="evidence" value="ECO:0007669"/>
    <property type="project" value="InterPro"/>
</dbReference>
<evidence type="ECO:0000256" key="3">
    <source>
        <dbReference type="ARBA" id="ARBA00023002"/>
    </source>
</evidence>
<keyword evidence="2" id="KW-0274">FAD</keyword>
<dbReference type="SUPFAM" id="SSF51905">
    <property type="entry name" value="FAD/NAD(P)-binding domain"/>
    <property type="match status" value="1"/>
</dbReference>
<dbReference type="InterPro" id="IPR020946">
    <property type="entry name" value="Flavin_mOase-like"/>
</dbReference>
<gene>
    <name evidence="4" type="ORF">FB45DRAFT_1033994</name>
</gene>
<reference evidence="4" key="1">
    <citation type="submission" date="2023-03" db="EMBL/GenBank/DDBJ databases">
        <title>Massive genome expansion in bonnet fungi (Mycena s.s.) driven by repeated elements and novel gene families across ecological guilds.</title>
        <authorList>
            <consortium name="Lawrence Berkeley National Laboratory"/>
            <person name="Harder C.B."/>
            <person name="Miyauchi S."/>
            <person name="Viragh M."/>
            <person name="Kuo A."/>
            <person name="Thoen E."/>
            <person name="Andreopoulos B."/>
            <person name="Lu D."/>
            <person name="Skrede I."/>
            <person name="Drula E."/>
            <person name="Henrissat B."/>
            <person name="Morin E."/>
            <person name="Kohler A."/>
            <person name="Barry K."/>
            <person name="LaButti K."/>
            <person name="Morin E."/>
            <person name="Salamov A."/>
            <person name="Lipzen A."/>
            <person name="Mereny Z."/>
            <person name="Hegedus B."/>
            <person name="Baldrian P."/>
            <person name="Stursova M."/>
            <person name="Weitz H."/>
            <person name="Taylor A."/>
            <person name="Grigoriev I.V."/>
            <person name="Nagy L.G."/>
            <person name="Martin F."/>
            <person name="Kauserud H."/>
        </authorList>
    </citation>
    <scope>NUCLEOTIDE SEQUENCE</scope>
    <source>
        <strain evidence="4">9284</strain>
    </source>
</reference>
<dbReference type="InterPro" id="IPR050982">
    <property type="entry name" value="Auxin_biosynth/cation_transpt"/>
</dbReference>
<dbReference type="Proteomes" id="UP001221142">
    <property type="component" value="Unassembled WGS sequence"/>
</dbReference>
<comment type="caution">
    <text evidence="4">The sequence shown here is derived from an EMBL/GenBank/DDBJ whole genome shotgun (WGS) entry which is preliminary data.</text>
</comment>
<keyword evidence="3" id="KW-0560">Oxidoreductase</keyword>
<dbReference type="Pfam" id="PF00743">
    <property type="entry name" value="FMO-like"/>
    <property type="match status" value="1"/>
</dbReference>
<dbReference type="PRINTS" id="PR00368">
    <property type="entry name" value="FADPNR"/>
</dbReference>
<accession>A0AAD7FGP9</accession>
<dbReference type="GO" id="GO:0004499">
    <property type="term" value="F:N,N-dimethylaniline monooxygenase activity"/>
    <property type="evidence" value="ECO:0007669"/>
    <property type="project" value="InterPro"/>
</dbReference>
<evidence type="ECO:0000313" key="4">
    <source>
        <dbReference type="EMBL" id="KAJ7617748.1"/>
    </source>
</evidence>
<name>A0AAD7FGP9_9AGAR</name>